<comment type="function">
    <text evidence="2">Component of the CCR4-NOT complex which is one of the major cellular mRNA deadenylases and is linked to various cellular processes including bulk mRNA degradation, miRNA-mediated repression, translational repression during translational initiation and general transcription regulation.</text>
</comment>
<keyword evidence="2" id="KW-0810">Translation regulation</keyword>
<dbReference type="GO" id="GO:0031047">
    <property type="term" value="P:regulatory ncRNA-mediated gene silencing"/>
    <property type="evidence" value="ECO:0007669"/>
    <property type="project" value="UniProtKB-UniRule"/>
</dbReference>
<accession>A0A9P0AGB2</accession>
<proteinExistence type="inferred from homology"/>
<gene>
    <name evidence="4" type="ORF">BEMITA_LOCUS11026</name>
</gene>
<keyword evidence="2" id="KW-0943">RNA-mediated gene silencing</keyword>
<dbReference type="GO" id="GO:0005737">
    <property type="term" value="C:cytoplasm"/>
    <property type="evidence" value="ECO:0007669"/>
    <property type="project" value="UniProtKB-SubCell"/>
</dbReference>
<dbReference type="GO" id="GO:0030014">
    <property type="term" value="C:CCR4-NOT complex"/>
    <property type="evidence" value="ECO:0007669"/>
    <property type="project" value="UniProtKB-UniRule"/>
</dbReference>
<sequence>MSGSVSSFDFGYLLPLASEIQIGSLQLGKMSKDSSKTSETTRSNQSISDQEKDWAQSALAEFNRNNFQASYQFFKQLEASRPNDFKVVHNKAVVEYFKSDLKKTDQFKKNLLSAFNQFRISIDDLETLEDVEHCIIYYNYALLLYHMQQHQAALRLINKVFSFIEPMEESLAHRVCLLSVELHLRTNQLEKALSLISYIETQFVSTENAMKMIREKRIKPLDQAKPMVLDAATDALRLKLLQFRARFYLKTGLVKNCRKDLKSLYAGEKQHITTPVFLLANAEYVSGNFRKAVMILNTGIPVNSVPIQESGESLSTMVYNNLGCVYYCIGKPNLASTYFHKALLENNKGLKTFATPDAAEPLSGRALHTLGFNKASQVLYNLGVSLLHAGKPIPAFDCLTEAVQVYHMNPVLWLRLAEACIMAYKSDNRKDFDLAVKRNEIVSKIVGSGAHRKIVLNTQIFTDIKYSSEAQSYAIPVAGLEFGSLCLKNALFLTRNGGDAPNIVHLRCHILAASAYVCLCLGDSILALNHANSLLCQNSLSGAHKFLGHLYAAEALIILGQLPEAMDHLKLDYLNDLSLPSPPQKYEVPLKPPISWFPNNLTAAKNILQYNLAVALVIKGELEKSAEVLKSIWVTKSEQSEIPVQVIALALYVELMLGHADIARAIVKQSCNQFR</sequence>
<dbReference type="Gene3D" id="1.25.40.10">
    <property type="entry name" value="Tetratricopeptide repeat domain"/>
    <property type="match status" value="2"/>
</dbReference>
<dbReference type="SMART" id="SM00028">
    <property type="entry name" value="TPR"/>
    <property type="match status" value="4"/>
</dbReference>
<comment type="similarity">
    <text evidence="1 2">Belongs to the CNOT10 family.</text>
</comment>
<keyword evidence="5" id="KW-1185">Reference proteome</keyword>
<keyword evidence="2" id="KW-0804">Transcription</keyword>
<dbReference type="GO" id="GO:0006402">
    <property type="term" value="P:mRNA catabolic process"/>
    <property type="evidence" value="ECO:0007669"/>
    <property type="project" value="TreeGrafter"/>
</dbReference>
<dbReference type="SUPFAM" id="SSF48452">
    <property type="entry name" value="TPR-like"/>
    <property type="match status" value="3"/>
</dbReference>
<dbReference type="InterPro" id="IPR011990">
    <property type="entry name" value="TPR-like_helical_dom_sf"/>
</dbReference>
<dbReference type="InterPro" id="IPR019734">
    <property type="entry name" value="TPR_rpt"/>
</dbReference>
<evidence type="ECO:0000256" key="3">
    <source>
        <dbReference type="SAM" id="MobiDB-lite"/>
    </source>
</evidence>
<reference evidence="4" key="1">
    <citation type="submission" date="2021-12" db="EMBL/GenBank/DDBJ databases">
        <authorList>
            <person name="King R."/>
        </authorList>
    </citation>
    <scope>NUCLEOTIDE SEQUENCE</scope>
</reference>
<dbReference type="GO" id="GO:0005634">
    <property type="term" value="C:nucleus"/>
    <property type="evidence" value="ECO:0007669"/>
    <property type="project" value="UniProtKB-SubCell"/>
</dbReference>
<dbReference type="Proteomes" id="UP001152759">
    <property type="component" value="Chromosome 6"/>
</dbReference>
<keyword evidence="2" id="KW-0539">Nucleus</keyword>
<dbReference type="EMBL" id="OU963867">
    <property type="protein sequence ID" value="CAH0392513.1"/>
    <property type="molecule type" value="Genomic_DNA"/>
</dbReference>
<feature type="region of interest" description="Disordered" evidence="3">
    <location>
        <begin position="31"/>
        <end position="50"/>
    </location>
</feature>
<dbReference type="PANTHER" id="PTHR12979:SF5">
    <property type="entry name" value="CCR4-NOT TRANSCRIPTION COMPLEX SUBUNIT 10"/>
    <property type="match status" value="1"/>
</dbReference>
<protein>
    <recommendedName>
        <fullName evidence="2">CCR4-NOT transcription complex subunit 10</fullName>
    </recommendedName>
</protein>
<name>A0A9P0AGB2_BEMTA</name>
<dbReference type="GO" id="GO:0017148">
    <property type="term" value="P:negative regulation of translation"/>
    <property type="evidence" value="ECO:0007669"/>
    <property type="project" value="TreeGrafter"/>
</dbReference>
<keyword evidence="2" id="KW-0963">Cytoplasm</keyword>
<evidence type="ECO:0000313" key="4">
    <source>
        <dbReference type="EMBL" id="CAH0392513.1"/>
    </source>
</evidence>
<dbReference type="AlphaFoldDB" id="A0A9P0AGB2"/>
<evidence type="ECO:0000256" key="2">
    <source>
        <dbReference type="RuleBase" id="RU367083"/>
    </source>
</evidence>
<evidence type="ECO:0000313" key="5">
    <source>
        <dbReference type="Proteomes" id="UP001152759"/>
    </source>
</evidence>
<dbReference type="PANTHER" id="PTHR12979">
    <property type="entry name" value="CCR4-NOT TRANSCRIPTION COMPLEX SUBUNIT 10"/>
    <property type="match status" value="1"/>
</dbReference>
<keyword evidence="2" id="KW-0805">Transcription regulation</keyword>
<feature type="compositionally biased region" description="Polar residues" evidence="3">
    <location>
        <begin position="37"/>
        <end position="48"/>
    </location>
</feature>
<evidence type="ECO:0000256" key="1">
    <source>
        <dbReference type="ARBA" id="ARBA00010080"/>
    </source>
</evidence>
<dbReference type="InterPro" id="IPR039740">
    <property type="entry name" value="CNOT10"/>
</dbReference>
<organism evidence="4 5">
    <name type="scientific">Bemisia tabaci</name>
    <name type="common">Sweetpotato whitefly</name>
    <name type="synonym">Aleurodes tabaci</name>
    <dbReference type="NCBI Taxonomy" id="7038"/>
    <lineage>
        <taxon>Eukaryota</taxon>
        <taxon>Metazoa</taxon>
        <taxon>Ecdysozoa</taxon>
        <taxon>Arthropoda</taxon>
        <taxon>Hexapoda</taxon>
        <taxon>Insecta</taxon>
        <taxon>Pterygota</taxon>
        <taxon>Neoptera</taxon>
        <taxon>Paraneoptera</taxon>
        <taxon>Hemiptera</taxon>
        <taxon>Sternorrhyncha</taxon>
        <taxon>Aleyrodoidea</taxon>
        <taxon>Aleyrodidae</taxon>
        <taxon>Aleyrodinae</taxon>
        <taxon>Bemisia</taxon>
    </lineage>
</organism>
<comment type="subcellular location">
    <subcellularLocation>
        <location evidence="2">Cytoplasm</location>
    </subcellularLocation>
    <subcellularLocation>
        <location evidence="2">Nucleus</location>
    </subcellularLocation>
</comment>